<keyword evidence="1" id="KW-1133">Transmembrane helix</keyword>
<name>A0A7C2RN20_9FLAO</name>
<gene>
    <name evidence="2" type="ORF">ENO10_05495</name>
</gene>
<dbReference type="EMBL" id="DSEE01000403">
    <property type="protein sequence ID" value="HER40656.1"/>
    <property type="molecule type" value="Genomic_DNA"/>
</dbReference>
<feature type="transmembrane region" description="Helical" evidence="1">
    <location>
        <begin position="85"/>
        <end position="103"/>
    </location>
</feature>
<feature type="transmembrane region" description="Helical" evidence="1">
    <location>
        <begin position="47"/>
        <end position="79"/>
    </location>
</feature>
<keyword evidence="1" id="KW-0472">Membrane</keyword>
<organism evidence="2">
    <name type="scientific">Salinimicrobium catena</name>
    <dbReference type="NCBI Taxonomy" id="390640"/>
    <lineage>
        <taxon>Bacteria</taxon>
        <taxon>Pseudomonadati</taxon>
        <taxon>Bacteroidota</taxon>
        <taxon>Flavobacteriia</taxon>
        <taxon>Flavobacteriales</taxon>
        <taxon>Flavobacteriaceae</taxon>
        <taxon>Salinimicrobium</taxon>
    </lineage>
</organism>
<dbReference type="AlphaFoldDB" id="A0A7C2RN20"/>
<evidence type="ECO:0000256" key="1">
    <source>
        <dbReference type="SAM" id="Phobius"/>
    </source>
</evidence>
<comment type="caution">
    <text evidence="2">The sequence shown here is derived from an EMBL/GenBank/DDBJ whole genome shotgun (WGS) entry which is preliminary data.</text>
</comment>
<accession>A0A7C2RN20</accession>
<proteinExistence type="predicted"/>
<keyword evidence="1" id="KW-0812">Transmembrane</keyword>
<feature type="transmembrane region" description="Helical" evidence="1">
    <location>
        <begin position="6"/>
        <end position="26"/>
    </location>
</feature>
<protein>
    <submittedName>
        <fullName evidence="2">DoxX family protein</fullName>
    </submittedName>
</protein>
<evidence type="ECO:0000313" key="2">
    <source>
        <dbReference type="EMBL" id="HER40656.1"/>
    </source>
</evidence>
<reference evidence="2" key="1">
    <citation type="journal article" date="2020" name="mSystems">
        <title>Genome- and Community-Level Interaction Insights into Carbon Utilization and Element Cycling Functions of Hydrothermarchaeota in Hydrothermal Sediment.</title>
        <authorList>
            <person name="Zhou Z."/>
            <person name="Liu Y."/>
            <person name="Xu W."/>
            <person name="Pan J."/>
            <person name="Luo Z.H."/>
            <person name="Li M."/>
        </authorList>
    </citation>
    <scope>NUCLEOTIDE SEQUENCE [LARGE SCALE GENOMIC DNA]</scope>
    <source>
        <strain evidence="2">SpSt-1235</strain>
    </source>
</reference>
<dbReference type="Proteomes" id="UP000885753">
    <property type="component" value="Unassembled WGS sequence"/>
</dbReference>
<feature type="transmembrane region" description="Helical" evidence="1">
    <location>
        <begin position="110"/>
        <end position="130"/>
    </location>
</feature>
<sequence>MENFSFNIPILLILLFTVITFLQSGLDKITDWKGNVGWLKEHFGKTFLGGMVPLLVATILVLEVVVGLLAIAGIYSILVDGEMNMAYWSLVLAAVTLLMLLFGQRVAKDYPGAFTITGYFMVVIFGLFLIA</sequence>